<protein>
    <submittedName>
        <fullName evidence="2">PrgI family protein</fullName>
    </submittedName>
</protein>
<organism evidence="2 3">
    <name type="scientific">Flavonifractor plautii</name>
    <name type="common">Fusobacterium plautii</name>
    <dbReference type="NCBI Taxonomy" id="292800"/>
    <lineage>
        <taxon>Bacteria</taxon>
        <taxon>Bacillati</taxon>
        <taxon>Bacillota</taxon>
        <taxon>Clostridia</taxon>
        <taxon>Eubacteriales</taxon>
        <taxon>Oscillospiraceae</taxon>
        <taxon>Flavonifractor</taxon>
    </lineage>
</organism>
<dbReference type="InterPro" id="IPR024414">
    <property type="entry name" value="Uncharacterised_PrgI"/>
</dbReference>
<feature type="transmembrane region" description="Helical" evidence="1">
    <location>
        <begin position="51"/>
        <end position="68"/>
    </location>
</feature>
<dbReference type="Pfam" id="PF12666">
    <property type="entry name" value="PrgI"/>
    <property type="match status" value="1"/>
</dbReference>
<name>A0A6I2R9X7_FLAPL</name>
<evidence type="ECO:0000256" key="1">
    <source>
        <dbReference type="SAM" id="Phobius"/>
    </source>
</evidence>
<dbReference type="AlphaFoldDB" id="A0A6I2R9X7"/>
<accession>A0A6I2R9X7</accession>
<keyword evidence="1" id="KW-0472">Membrane</keyword>
<dbReference type="EMBL" id="WKPO01000002">
    <property type="protein sequence ID" value="MSB47581.1"/>
    <property type="molecule type" value="Genomic_DNA"/>
</dbReference>
<evidence type="ECO:0000313" key="3">
    <source>
        <dbReference type="Proteomes" id="UP000429811"/>
    </source>
</evidence>
<comment type="caution">
    <text evidence="2">The sequence shown here is derived from an EMBL/GenBank/DDBJ whole genome shotgun (WGS) entry which is preliminary data.</text>
</comment>
<sequence>MEIRINREVRNYHESIFFGLSARQFCCSLGAVAVAVGAYFLLKGTVGKETASWLCMLCAAPLASAGFFKYNGLTFERLLWAMFKTHILCAGRRLYKSENLYEQLLHTPIKKARKHK</sequence>
<reference evidence="2 3" key="1">
    <citation type="journal article" date="2019" name="Nat. Med.">
        <title>A library of human gut bacterial isolates paired with longitudinal multiomics data enables mechanistic microbiome research.</title>
        <authorList>
            <person name="Poyet M."/>
            <person name="Groussin M."/>
            <person name="Gibbons S.M."/>
            <person name="Avila-Pacheco J."/>
            <person name="Jiang X."/>
            <person name="Kearney S.M."/>
            <person name="Perrotta A.R."/>
            <person name="Berdy B."/>
            <person name="Zhao S."/>
            <person name="Lieberman T.D."/>
            <person name="Swanson P.K."/>
            <person name="Smith M."/>
            <person name="Roesemann S."/>
            <person name="Alexander J.E."/>
            <person name="Rich S.A."/>
            <person name="Livny J."/>
            <person name="Vlamakis H."/>
            <person name="Clish C."/>
            <person name="Bullock K."/>
            <person name="Deik A."/>
            <person name="Scott J."/>
            <person name="Pierce K.A."/>
            <person name="Xavier R.J."/>
            <person name="Alm E.J."/>
        </authorList>
    </citation>
    <scope>NUCLEOTIDE SEQUENCE [LARGE SCALE GENOMIC DNA]</scope>
    <source>
        <strain evidence="2 3">BIOML-A5</strain>
    </source>
</reference>
<feature type="transmembrane region" description="Helical" evidence="1">
    <location>
        <begin position="20"/>
        <end position="39"/>
    </location>
</feature>
<keyword evidence="1" id="KW-0812">Transmembrane</keyword>
<dbReference type="RefSeq" id="WP_138308099.1">
    <property type="nucleotide sequence ID" value="NZ_JADMVC010000016.1"/>
</dbReference>
<proteinExistence type="predicted"/>
<keyword evidence="1" id="KW-1133">Transmembrane helix</keyword>
<evidence type="ECO:0000313" key="2">
    <source>
        <dbReference type="EMBL" id="MSB47581.1"/>
    </source>
</evidence>
<dbReference type="Proteomes" id="UP000429811">
    <property type="component" value="Unassembled WGS sequence"/>
</dbReference>
<gene>
    <name evidence="2" type="ORF">GKE90_02545</name>
</gene>